<dbReference type="InterPro" id="IPR053151">
    <property type="entry name" value="RNase_H-like"/>
</dbReference>
<proteinExistence type="predicted"/>
<organism evidence="2 3">
    <name type="scientific">Eruca vesicaria subsp. sativa</name>
    <name type="common">Garden rocket</name>
    <name type="synonym">Eruca sativa</name>
    <dbReference type="NCBI Taxonomy" id="29727"/>
    <lineage>
        <taxon>Eukaryota</taxon>
        <taxon>Viridiplantae</taxon>
        <taxon>Streptophyta</taxon>
        <taxon>Embryophyta</taxon>
        <taxon>Tracheophyta</taxon>
        <taxon>Spermatophyta</taxon>
        <taxon>Magnoliopsida</taxon>
        <taxon>eudicotyledons</taxon>
        <taxon>Gunneridae</taxon>
        <taxon>Pentapetalae</taxon>
        <taxon>rosids</taxon>
        <taxon>malvids</taxon>
        <taxon>Brassicales</taxon>
        <taxon>Brassicaceae</taxon>
        <taxon>Brassiceae</taxon>
        <taxon>Eruca</taxon>
    </lineage>
</organism>
<dbReference type="PANTHER" id="PTHR47723">
    <property type="entry name" value="OS05G0353850 PROTEIN"/>
    <property type="match status" value="1"/>
</dbReference>
<dbReference type="InterPro" id="IPR044730">
    <property type="entry name" value="RNase_H-like_dom_plant"/>
</dbReference>
<evidence type="ECO:0000313" key="3">
    <source>
        <dbReference type="Proteomes" id="UP001642260"/>
    </source>
</evidence>
<name>A0ABC8M8U3_ERUVS</name>
<dbReference type="InterPro" id="IPR002156">
    <property type="entry name" value="RNaseH_domain"/>
</dbReference>
<dbReference type="CDD" id="cd06222">
    <property type="entry name" value="RNase_H_like"/>
    <property type="match status" value="1"/>
</dbReference>
<protein>
    <recommendedName>
        <fullName evidence="1">RNase H type-1 domain-containing protein</fullName>
    </recommendedName>
</protein>
<keyword evidence="3" id="KW-1185">Reference proteome</keyword>
<accession>A0ABC8M8U3</accession>
<dbReference type="Pfam" id="PF13456">
    <property type="entry name" value="RVT_3"/>
    <property type="match status" value="1"/>
</dbReference>
<dbReference type="InterPro" id="IPR036397">
    <property type="entry name" value="RNaseH_sf"/>
</dbReference>
<gene>
    <name evidence="2" type="ORF">ERUC_LOCUS45276</name>
</gene>
<dbReference type="AlphaFoldDB" id="A0ABC8M8U3"/>
<evidence type="ECO:0000313" key="2">
    <source>
        <dbReference type="EMBL" id="CAH8392793.1"/>
    </source>
</evidence>
<dbReference type="SUPFAM" id="SSF53098">
    <property type="entry name" value="Ribonuclease H-like"/>
    <property type="match status" value="1"/>
</dbReference>
<dbReference type="Gene3D" id="3.30.420.10">
    <property type="entry name" value="Ribonuclease H-like superfamily/Ribonuclease H"/>
    <property type="match status" value="1"/>
</dbReference>
<dbReference type="InterPro" id="IPR012337">
    <property type="entry name" value="RNaseH-like_sf"/>
</dbReference>
<dbReference type="EMBL" id="CAKOAT010999002">
    <property type="protein sequence ID" value="CAH8392793.1"/>
    <property type="molecule type" value="Genomic_DNA"/>
</dbReference>
<dbReference type="PANTHER" id="PTHR47723:SF23">
    <property type="entry name" value="REVERSE TRANSCRIPTASE-LIKE PROTEIN"/>
    <property type="match status" value="1"/>
</dbReference>
<comment type="caution">
    <text evidence="2">The sequence shown here is derived from an EMBL/GenBank/DDBJ whole genome shotgun (WGS) entry which is preliminary data.</text>
</comment>
<reference evidence="2 3" key="1">
    <citation type="submission" date="2022-03" db="EMBL/GenBank/DDBJ databases">
        <authorList>
            <person name="Macdonald S."/>
            <person name="Ahmed S."/>
            <person name="Newling K."/>
        </authorList>
    </citation>
    <scope>NUCLEOTIDE SEQUENCE [LARGE SCALE GENOMIC DNA]</scope>
</reference>
<evidence type="ECO:0000259" key="1">
    <source>
        <dbReference type="Pfam" id="PF13456"/>
    </source>
</evidence>
<dbReference type="Proteomes" id="UP001642260">
    <property type="component" value="Unassembled WGS sequence"/>
</dbReference>
<feature type="domain" description="RNase H type-1" evidence="1">
    <location>
        <begin position="24"/>
        <end position="119"/>
    </location>
</feature>
<sequence length="146" mass="16731">MYLKSRMLSSLRIIIYHSKSLNFGWTKLNFEGSRRQGHANIGGIYRNHKAEFAALKRGLKLVLENGWTDLWLEEDAKSLVNTIAKKIVDYVNIVIPGLSNRVLSHVYREGSRAADKLSKLGHHFQDPEVWWPRPSKAKKTKTGSFP</sequence>